<dbReference type="Pfam" id="PF26082">
    <property type="entry name" value="zf-C2H2_AcuF"/>
    <property type="match status" value="1"/>
</dbReference>
<feature type="region of interest" description="Disordered" evidence="2">
    <location>
        <begin position="493"/>
        <end position="526"/>
    </location>
</feature>
<dbReference type="PROSITE" id="PS00028">
    <property type="entry name" value="ZINC_FINGER_C2H2_1"/>
    <property type="match status" value="1"/>
</dbReference>
<feature type="compositionally biased region" description="Basic and acidic residues" evidence="2">
    <location>
        <begin position="567"/>
        <end position="582"/>
    </location>
</feature>
<evidence type="ECO:0000313" key="5">
    <source>
        <dbReference type="Proteomes" id="UP000225277"/>
    </source>
</evidence>
<accession>A0A2D3V0S0</accession>
<gene>
    <name evidence="4" type="ORF">RCC_04102</name>
</gene>
<organism evidence="4 5">
    <name type="scientific">Ramularia collo-cygni</name>
    <dbReference type="NCBI Taxonomy" id="112498"/>
    <lineage>
        <taxon>Eukaryota</taxon>
        <taxon>Fungi</taxon>
        <taxon>Dikarya</taxon>
        <taxon>Ascomycota</taxon>
        <taxon>Pezizomycotina</taxon>
        <taxon>Dothideomycetes</taxon>
        <taxon>Dothideomycetidae</taxon>
        <taxon>Mycosphaerellales</taxon>
        <taxon>Mycosphaerellaceae</taxon>
        <taxon>Ramularia</taxon>
    </lineage>
</organism>
<evidence type="ECO:0000259" key="3">
    <source>
        <dbReference type="PROSITE" id="PS50157"/>
    </source>
</evidence>
<feature type="compositionally biased region" description="Acidic residues" evidence="2">
    <location>
        <begin position="422"/>
        <end position="432"/>
    </location>
</feature>
<dbReference type="EMBL" id="FJUY01000005">
    <property type="protein sequence ID" value="CZT18257.1"/>
    <property type="molecule type" value="Genomic_DNA"/>
</dbReference>
<sequence length="597" mass="68168">MDIADSVQQCLTAFTQLTDTLQDGDVFEQLLKEHGRFKIWMGNLSAQRASGTRSLEYRLRDSQNLKKRVLSLLEDLSEELRRFGQDESFSSPEDSADDSGSDGDSLELPDDQLLLPANDPLRDIRDIVDLLYRFALTLRNPAGHSRIRDAFSSSAVGYHPYDVRHLESKYPAAESWLLERLARAMSVWRQYIRYREDHYDKKAADPDEQDGTTTLATSIPGQWSYINATGRGQSPSKTKSIYSETSYATTTSGVAQLRPPRMPAAGTDGNPFQCEICCSIVSVDNEKSWRAHVFEDVPPYVCLQKSCATGNTLFSRRRDCHRHTMKTHHQLWACPLGCKLDFKERESLMEHISFAHNRDYEPEDLHGLLESCAKSDETTFDLQCPLCKEASWSPQLWFKHVGHHLEELACYTLPARVYSDEAEMDVGSEEESQPSLEGEMSEQRSARRDSPPHSQGLQEALSGHQPVLKQAAPPVLDGDEDYRRRMDQLRIGMEPSGHHDSVVHFDRERRRREQYQDERSMRSDDTTHMVHDSGEALHSVPLPTIVIQPHTPRSRVHVDYDNYGGRPRRDNEANHERQESRKPKGILKKPTAKFSED</sequence>
<feature type="compositionally biased region" description="Basic and acidic residues" evidence="2">
    <location>
        <begin position="496"/>
        <end position="526"/>
    </location>
</feature>
<keyword evidence="5" id="KW-1185">Reference proteome</keyword>
<feature type="compositionally biased region" description="Basic and acidic residues" evidence="2">
    <location>
        <begin position="441"/>
        <end position="451"/>
    </location>
</feature>
<dbReference type="GO" id="GO:0008270">
    <property type="term" value="F:zinc ion binding"/>
    <property type="evidence" value="ECO:0007669"/>
    <property type="project" value="UniProtKB-KW"/>
</dbReference>
<name>A0A2D3V0S0_9PEZI</name>
<keyword evidence="1" id="KW-0863">Zinc-finger</keyword>
<protein>
    <recommendedName>
        <fullName evidence="3">C2H2-type domain-containing protein</fullName>
    </recommendedName>
</protein>
<evidence type="ECO:0000256" key="2">
    <source>
        <dbReference type="SAM" id="MobiDB-lite"/>
    </source>
</evidence>
<dbReference type="PANTHER" id="PTHR35391:SF7">
    <property type="entry name" value="C2H2-TYPE DOMAIN-CONTAINING PROTEIN"/>
    <property type="match status" value="1"/>
</dbReference>
<evidence type="ECO:0000313" key="4">
    <source>
        <dbReference type="EMBL" id="CZT18257.1"/>
    </source>
</evidence>
<dbReference type="AlphaFoldDB" id="A0A2D3V0S0"/>
<dbReference type="SMART" id="SM00355">
    <property type="entry name" value="ZnF_C2H2"/>
    <property type="match status" value="3"/>
</dbReference>
<reference evidence="4 5" key="1">
    <citation type="submission" date="2016-03" db="EMBL/GenBank/DDBJ databases">
        <authorList>
            <person name="Ploux O."/>
        </authorList>
    </citation>
    <scope>NUCLEOTIDE SEQUENCE [LARGE SCALE GENOMIC DNA]</scope>
    <source>
        <strain evidence="4 5">URUG2</strain>
    </source>
</reference>
<feature type="compositionally biased region" description="Acidic residues" evidence="2">
    <location>
        <begin position="94"/>
        <end position="110"/>
    </location>
</feature>
<dbReference type="Proteomes" id="UP000225277">
    <property type="component" value="Unassembled WGS sequence"/>
</dbReference>
<evidence type="ECO:0000256" key="1">
    <source>
        <dbReference type="PROSITE-ProRule" id="PRU00042"/>
    </source>
</evidence>
<dbReference type="OrthoDB" id="6133115at2759"/>
<dbReference type="InterPro" id="IPR013087">
    <property type="entry name" value="Znf_C2H2_type"/>
</dbReference>
<proteinExistence type="predicted"/>
<dbReference type="PROSITE" id="PS50157">
    <property type="entry name" value="ZINC_FINGER_C2H2_2"/>
    <property type="match status" value="1"/>
</dbReference>
<feature type="region of interest" description="Disordered" evidence="2">
    <location>
        <begin position="548"/>
        <end position="597"/>
    </location>
</feature>
<keyword evidence="1" id="KW-0479">Metal-binding</keyword>
<feature type="domain" description="C2H2-type" evidence="3">
    <location>
        <begin position="332"/>
        <end position="361"/>
    </location>
</feature>
<keyword evidence="1" id="KW-0862">Zinc</keyword>
<dbReference type="STRING" id="112498.A0A2D3V0S0"/>
<dbReference type="RefSeq" id="XP_023625147.1">
    <property type="nucleotide sequence ID" value="XM_023769379.1"/>
</dbReference>
<dbReference type="PANTHER" id="PTHR35391">
    <property type="entry name" value="C2H2-TYPE DOMAIN-CONTAINING PROTEIN-RELATED"/>
    <property type="match status" value="1"/>
</dbReference>
<dbReference type="InterPro" id="IPR058925">
    <property type="entry name" value="zf-C2H2_AcuF"/>
</dbReference>
<feature type="region of interest" description="Disordered" evidence="2">
    <location>
        <begin position="84"/>
        <end position="113"/>
    </location>
</feature>
<feature type="region of interest" description="Disordered" evidence="2">
    <location>
        <begin position="422"/>
        <end position="480"/>
    </location>
</feature>
<dbReference type="GeneID" id="35599281"/>